<organism evidence="2 3">
    <name type="scientific">Rhynchophorus ferrugineus</name>
    <name type="common">Red palm weevil</name>
    <name type="synonym">Curculio ferrugineus</name>
    <dbReference type="NCBI Taxonomy" id="354439"/>
    <lineage>
        <taxon>Eukaryota</taxon>
        <taxon>Metazoa</taxon>
        <taxon>Ecdysozoa</taxon>
        <taxon>Arthropoda</taxon>
        <taxon>Hexapoda</taxon>
        <taxon>Insecta</taxon>
        <taxon>Pterygota</taxon>
        <taxon>Neoptera</taxon>
        <taxon>Endopterygota</taxon>
        <taxon>Coleoptera</taxon>
        <taxon>Polyphaga</taxon>
        <taxon>Cucujiformia</taxon>
        <taxon>Curculionidae</taxon>
        <taxon>Dryophthorinae</taxon>
        <taxon>Rhynchophorus</taxon>
    </lineage>
</organism>
<reference evidence="2" key="1">
    <citation type="submission" date="2020-08" db="EMBL/GenBank/DDBJ databases">
        <title>Genome sequencing and assembly of the red palm weevil Rhynchophorus ferrugineus.</title>
        <authorList>
            <person name="Dias G.B."/>
            <person name="Bergman C.M."/>
            <person name="Manee M."/>
        </authorList>
    </citation>
    <scope>NUCLEOTIDE SEQUENCE</scope>
    <source>
        <strain evidence="2">AA-2017</strain>
        <tissue evidence="2">Whole larva</tissue>
    </source>
</reference>
<name>A0A834MLX8_RHYFE</name>
<proteinExistence type="predicted"/>
<feature type="compositionally biased region" description="Basic and acidic residues" evidence="1">
    <location>
        <begin position="29"/>
        <end position="47"/>
    </location>
</feature>
<protein>
    <submittedName>
        <fullName evidence="2">Uncharacterized protein</fullName>
    </submittedName>
</protein>
<keyword evidence="3" id="KW-1185">Reference proteome</keyword>
<evidence type="ECO:0000313" key="3">
    <source>
        <dbReference type="Proteomes" id="UP000625711"/>
    </source>
</evidence>
<dbReference type="Proteomes" id="UP000625711">
    <property type="component" value="Unassembled WGS sequence"/>
</dbReference>
<dbReference type="AlphaFoldDB" id="A0A834MLX8"/>
<evidence type="ECO:0000313" key="2">
    <source>
        <dbReference type="EMBL" id="KAF7283319.1"/>
    </source>
</evidence>
<comment type="caution">
    <text evidence="2">The sequence shown here is derived from an EMBL/GenBank/DDBJ whole genome shotgun (WGS) entry which is preliminary data.</text>
</comment>
<accession>A0A834MLX8</accession>
<evidence type="ECO:0000256" key="1">
    <source>
        <dbReference type="SAM" id="MobiDB-lite"/>
    </source>
</evidence>
<feature type="compositionally biased region" description="Low complexity" evidence="1">
    <location>
        <begin position="51"/>
        <end position="67"/>
    </location>
</feature>
<feature type="region of interest" description="Disordered" evidence="1">
    <location>
        <begin position="1"/>
        <end position="67"/>
    </location>
</feature>
<sequence>MVIDNGGQGLTASRWLAGGRVTGTGTTVDSEKEQAGRTEGRRTDSNETKQQQELNLEFEENSFQSYA</sequence>
<gene>
    <name evidence="2" type="ORF">GWI33_000950</name>
</gene>
<dbReference type="EMBL" id="JAACXV010000117">
    <property type="protein sequence ID" value="KAF7283319.1"/>
    <property type="molecule type" value="Genomic_DNA"/>
</dbReference>